<sequence length="119" mass="13985">MNSKRSVPLFTKEIIGTVKPKEFKMPSFTLYDESRNLVEHIGMYQDWMVMSRANKALLCKGFSLTLKGKHHLNDKQGKNKTRTDYNPRFKKMALQTEGLSYETIREYCRKGIQDGDFLW</sequence>
<comment type="caution">
    <text evidence="1">The sequence shown here is derived from an EMBL/GenBank/DDBJ whole genome shotgun (WGS) entry which is preliminary data.</text>
</comment>
<evidence type="ECO:0000313" key="1">
    <source>
        <dbReference type="EMBL" id="PON55544.1"/>
    </source>
</evidence>
<name>A0A2P5C3J9_PARAD</name>
<dbReference type="EMBL" id="JXTB01000182">
    <property type="protein sequence ID" value="PON55544.1"/>
    <property type="molecule type" value="Genomic_DNA"/>
</dbReference>
<keyword evidence="2" id="KW-1185">Reference proteome</keyword>
<dbReference type="OrthoDB" id="1749245at2759"/>
<protein>
    <submittedName>
        <fullName evidence="1">Uncharacterized protein</fullName>
    </submittedName>
</protein>
<reference evidence="2" key="1">
    <citation type="submission" date="2016-06" db="EMBL/GenBank/DDBJ databases">
        <title>Parallel loss of symbiosis genes in relatives of nitrogen-fixing non-legume Parasponia.</title>
        <authorList>
            <person name="Van Velzen R."/>
            <person name="Holmer R."/>
            <person name="Bu F."/>
            <person name="Rutten L."/>
            <person name="Van Zeijl A."/>
            <person name="Liu W."/>
            <person name="Santuari L."/>
            <person name="Cao Q."/>
            <person name="Sharma T."/>
            <person name="Shen D."/>
            <person name="Roswanjaya Y."/>
            <person name="Wardhani T."/>
            <person name="Kalhor M.S."/>
            <person name="Jansen J."/>
            <person name="Van den Hoogen J."/>
            <person name="Gungor B."/>
            <person name="Hartog M."/>
            <person name="Hontelez J."/>
            <person name="Verver J."/>
            <person name="Yang W.-C."/>
            <person name="Schijlen E."/>
            <person name="Repin R."/>
            <person name="Schilthuizen M."/>
            <person name="Schranz E."/>
            <person name="Heidstra R."/>
            <person name="Miyata K."/>
            <person name="Fedorova E."/>
            <person name="Kohlen W."/>
            <person name="Bisseling T."/>
            <person name="Smit S."/>
            <person name="Geurts R."/>
        </authorList>
    </citation>
    <scope>NUCLEOTIDE SEQUENCE [LARGE SCALE GENOMIC DNA]</scope>
    <source>
        <strain evidence="2">cv. WU1-14</strain>
    </source>
</reference>
<gene>
    <name evidence="1" type="ORF">PanWU01x14_187240</name>
</gene>
<dbReference type="Proteomes" id="UP000237105">
    <property type="component" value="Unassembled WGS sequence"/>
</dbReference>
<organism evidence="1 2">
    <name type="scientific">Parasponia andersonii</name>
    <name type="common">Sponia andersonii</name>
    <dbReference type="NCBI Taxonomy" id="3476"/>
    <lineage>
        <taxon>Eukaryota</taxon>
        <taxon>Viridiplantae</taxon>
        <taxon>Streptophyta</taxon>
        <taxon>Embryophyta</taxon>
        <taxon>Tracheophyta</taxon>
        <taxon>Spermatophyta</taxon>
        <taxon>Magnoliopsida</taxon>
        <taxon>eudicotyledons</taxon>
        <taxon>Gunneridae</taxon>
        <taxon>Pentapetalae</taxon>
        <taxon>rosids</taxon>
        <taxon>fabids</taxon>
        <taxon>Rosales</taxon>
        <taxon>Cannabaceae</taxon>
        <taxon>Parasponia</taxon>
    </lineage>
</organism>
<evidence type="ECO:0000313" key="2">
    <source>
        <dbReference type="Proteomes" id="UP000237105"/>
    </source>
</evidence>
<accession>A0A2P5C3J9</accession>
<dbReference type="AlphaFoldDB" id="A0A2P5C3J9"/>
<proteinExistence type="predicted"/>